<dbReference type="AlphaFoldDB" id="A0A973W2P9"/>
<dbReference type="InterPro" id="IPR036249">
    <property type="entry name" value="Thioredoxin-like_sf"/>
</dbReference>
<keyword evidence="5" id="KW-1185">Reference proteome</keyword>
<dbReference type="EC" id="2.5.1.18" evidence="3"/>
<dbReference type="Proteomes" id="UP001432046">
    <property type="component" value="Chromosome"/>
</dbReference>
<proteinExistence type="predicted"/>
<dbReference type="GO" id="GO:0004364">
    <property type="term" value="F:glutathione transferase activity"/>
    <property type="evidence" value="ECO:0007669"/>
    <property type="project" value="UniProtKB-EC"/>
</dbReference>
<dbReference type="PANTHER" id="PTHR44051:SF8">
    <property type="entry name" value="GLUTATHIONE S-TRANSFERASE GSTA"/>
    <property type="match status" value="1"/>
</dbReference>
<evidence type="ECO:0000259" key="2">
    <source>
        <dbReference type="PROSITE" id="PS50405"/>
    </source>
</evidence>
<reference evidence="4" key="3">
    <citation type="submission" date="2024-03" db="EMBL/GenBank/DDBJ databases">
        <authorList>
            <person name="Bromfield E.S.P."/>
            <person name="Cloutier S."/>
        </authorList>
    </citation>
    <scope>NUCLEOTIDE SEQUENCE</scope>
    <source>
        <strain evidence="4">5S5</strain>
    </source>
</reference>
<protein>
    <submittedName>
        <fullName evidence="3">Glutathione transferase GstA</fullName>
        <ecNumber evidence="3">2.5.1.18</ecNumber>
    </submittedName>
</protein>
<evidence type="ECO:0000313" key="5">
    <source>
        <dbReference type="Proteomes" id="UP001432046"/>
    </source>
</evidence>
<dbReference type="Pfam" id="PF13409">
    <property type="entry name" value="GST_N_2"/>
    <property type="match status" value="1"/>
</dbReference>
<reference evidence="3" key="1">
    <citation type="submission" date="2020-06" db="EMBL/GenBank/DDBJ databases">
        <title>Whole Genome Sequence of Bradyrhizobium sp. Strain 1S1.</title>
        <authorList>
            <person name="Bromfield E.S.P."/>
            <person name="Cloutier S."/>
        </authorList>
    </citation>
    <scope>NUCLEOTIDE SEQUENCE [LARGE SCALE GENOMIC DNA]</scope>
    <source>
        <strain evidence="3">1S1</strain>
    </source>
</reference>
<evidence type="ECO:0000313" key="4">
    <source>
        <dbReference type="EMBL" id="WXC83674.1"/>
    </source>
</evidence>
<dbReference type="InterPro" id="IPR040079">
    <property type="entry name" value="Glutathione_S-Trfase"/>
</dbReference>
<dbReference type="Gene3D" id="1.20.1050.10">
    <property type="match status" value="1"/>
</dbReference>
<name>A0A973W2P9_9BRAD</name>
<keyword evidence="3" id="KW-0808">Transferase</keyword>
<organism evidence="3">
    <name type="scientific">Bradyrhizobium septentrionale</name>
    <dbReference type="NCBI Taxonomy" id="1404411"/>
    <lineage>
        <taxon>Bacteria</taxon>
        <taxon>Pseudomonadati</taxon>
        <taxon>Pseudomonadota</taxon>
        <taxon>Alphaproteobacteria</taxon>
        <taxon>Hyphomicrobiales</taxon>
        <taxon>Nitrobacteraceae</taxon>
        <taxon>Bradyrhizobium</taxon>
    </lineage>
</organism>
<feature type="domain" description="GST C-terminal" evidence="2">
    <location>
        <begin position="87"/>
        <end position="205"/>
    </location>
</feature>
<dbReference type="PANTHER" id="PTHR44051">
    <property type="entry name" value="GLUTATHIONE S-TRANSFERASE-RELATED"/>
    <property type="match status" value="1"/>
</dbReference>
<dbReference type="InterPro" id="IPR010987">
    <property type="entry name" value="Glutathione-S-Trfase_C-like"/>
</dbReference>
<dbReference type="SFLD" id="SFLDS00019">
    <property type="entry name" value="Glutathione_Transferase_(cytos"/>
    <property type="match status" value="1"/>
</dbReference>
<feature type="domain" description="GST N-terminal" evidence="1">
    <location>
        <begin position="1"/>
        <end position="81"/>
    </location>
</feature>
<dbReference type="PROSITE" id="PS50404">
    <property type="entry name" value="GST_NTER"/>
    <property type="match status" value="1"/>
</dbReference>
<dbReference type="NCBIfam" id="NF007831">
    <property type="entry name" value="PRK10542.1"/>
    <property type="match status" value="1"/>
</dbReference>
<dbReference type="SFLD" id="SFLDG00358">
    <property type="entry name" value="Main_(cytGST)"/>
    <property type="match status" value="1"/>
</dbReference>
<evidence type="ECO:0000259" key="1">
    <source>
        <dbReference type="PROSITE" id="PS50404"/>
    </source>
</evidence>
<dbReference type="EMBL" id="CP147711">
    <property type="protein sequence ID" value="WXC83674.1"/>
    <property type="molecule type" value="Genomic_DNA"/>
</dbReference>
<dbReference type="CDD" id="cd03057">
    <property type="entry name" value="GST_N_Beta"/>
    <property type="match status" value="1"/>
</dbReference>
<gene>
    <name evidence="3" type="primary">gstA</name>
    <name evidence="3" type="ORF">HAP48_025775</name>
    <name evidence="4" type="ORF">WDK88_19885</name>
</gene>
<dbReference type="InterPro" id="IPR004045">
    <property type="entry name" value="Glutathione_S-Trfase_N"/>
</dbReference>
<dbReference type="SUPFAM" id="SSF52833">
    <property type="entry name" value="Thioredoxin-like"/>
    <property type="match status" value="1"/>
</dbReference>
<dbReference type="RefSeq" id="WP_166205636.1">
    <property type="nucleotide sequence ID" value="NZ_CP088285.1"/>
</dbReference>
<accession>A0A973W2P9</accession>
<dbReference type="SUPFAM" id="SSF47616">
    <property type="entry name" value="GST C-terminal domain-like"/>
    <property type="match status" value="1"/>
</dbReference>
<reference evidence="4" key="2">
    <citation type="journal article" date="2021" name="Int. J. Syst. Evol. Microbiol.">
        <title>Bradyrhizobium septentrionale sp. nov. (sv. septentrionale) and Bradyrhizobium quebecense sp. nov. (sv. septentrionale) associated with legumes native to Canada possess rearranged symbiosis genes and numerous insertion sequences.</title>
        <authorList>
            <person name="Bromfield E.S.P."/>
            <person name="Cloutier S."/>
        </authorList>
    </citation>
    <scope>NUCLEOTIDE SEQUENCE</scope>
    <source>
        <strain evidence="4">5S5</strain>
    </source>
</reference>
<dbReference type="CDD" id="cd03188">
    <property type="entry name" value="GST_C_Beta"/>
    <property type="match status" value="1"/>
</dbReference>
<sequence>MKLFCAPGTLSLLPHIVFLEAGLAFTAIKIDEHTKAIEGGGDYRTVNPLGYVPALLLDDGTLLTEGAAIVQYIADQVPSKRLAPPNGTIERSKLQAWLNFFSSEMHKGAFGPIFHKGLSEQSKEVFRDRLRARYTHLDRHLADHEYLMGRDFTIADANSFAVTNWAPRVGFDLSQYPKVLAHHARIGRRPAVQAALKAEGPIPDV</sequence>
<dbReference type="EMBL" id="JAAOLE020000001">
    <property type="protein sequence ID" value="NVI46307.1"/>
    <property type="molecule type" value="Genomic_DNA"/>
</dbReference>
<dbReference type="InterPro" id="IPR036282">
    <property type="entry name" value="Glutathione-S-Trfase_C_sf"/>
</dbReference>
<dbReference type="Pfam" id="PF00043">
    <property type="entry name" value="GST_C"/>
    <property type="match status" value="1"/>
</dbReference>
<dbReference type="SFLD" id="SFLDG01150">
    <property type="entry name" value="Main.1:_Beta-like"/>
    <property type="match status" value="1"/>
</dbReference>
<evidence type="ECO:0000313" key="3">
    <source>
        <dbReference type="EMBL" id="NVI46307.1"/>
    </source>
</evidence>
<dbReference type="InterPro" id="IPR004046">
    <property type="entry name" value="GST_C"/>
</dbReference>
<dbReference type="Gene3D" id="3.40.30.10">
    <property type="entry name" value="Glutaredoxin"/>
    <property type="match status" value="1"/>
</dbReference>
<dbReference type="PROSITE" id="PS50405">
    <property type="entry name" value="GST_CTER"/>
    <property type="match status" value="1"/>
</dbReference>